<feature type="chain" id="PRO_5015667541" description="Cellulose biosynthesis protein BcsS" evidence="1">
    <location>
        <begin position="25"/>
        <end position="222"/>
    </location>
</feature>
<keyword evidence="3" id="KW-1185">Reference proteome</keyword>
<comment type="caution">
    <text evidence="2">The sequence shown here is derived from an EMBL/GenBank/DDBJ whole genome shotgun (WGS) entry which is preliminary data.</text>
</comment>
<keyword evidence="1" id="KW-0732">Signal</keyword>
<dbReference type="RefSeq" id="WP_107751397.1">
    <property type="nucleotide sequence ID" value="NZ_QBKF01000004.1"/>
</dbReference>
<dbReference type="AlphaFoldDB" id="A0A2T7UTE2"/>
<gene>
    <name evidence="2" type="ORF">DDE23_07740</name>
</gene>
<evidence type="ECO:0008006" key="4">
    <source>
        <dbReference type="Google" id="ProtNLM"/>
    </source>
</evidence>
<sequence length="222" mass="24550">MVRFRVLLALVLALSIGAGGPARAGPWPREQGRFFLSTTSTLGAANGWRPQQTEYYAEYGLRPRLTIGAALSTSWRVDYADLFLRWHPLDLPQGLAFGVTSGLRYVPHSIAPYQPFVAVEAGRGMALGEGNLWTQAGVRLYAARVPWGTELATDWSSQVGYARGRWLVMLGATHFRSRQVAITRLRPAIGLRLMDRFRLVAEAVIPPGGRVDAVRIGLWSEF</sequence>
<name>A0A2T7UTE2_9RHOB</name>
<evidence type="ECO:0000313" key="3">
    <source>
        <dbReference type="Proteomes" id="UP000244810"/>
    </source>
</evidence>
<proteinExistence type="predicted"/>
<organism evidence="2 3">
    <name type="scientific">Pararhodobacter aggregans</name>
    <dbReference type="NCBI Taxonomy" id="404875"/>
    <lineage>
        <taxon>Bacteria</taxon>
        <taxon>Pseudomonadati</taxon>
        <taxon>Pseudomonadota</taxon>
        <taxon>Alphaproteobacteria</taxon>
        <taxon>Rhodobacterales</taxon>
        <taxon>Paracoccaceae</taxon>
        <taxon>Pararhodobacter</taxon>
    </lineage>
</organism>
<protein>
    <recommendedName>
        <fullName evidence="4">Cellulose biosynthesis protein BcsS</fullName>
    </recommendedName>
</protein>
<reference evidence="2 3" key="1">
    <citation type="journal article" date="2011" name="Syst. Appl. Microbiol.">
        <title>Defluviimonas denitrificans gen. nov., sp. nov., and Pararhodobacter aggregans gen. nov., sp. nov., non-phototrophic Rhodobacteraceae from the biofilter of a marine aquaculture.</title>
        <authorList>
            <person name="Foesel B.U."/>
            <person name="Drake H.L."/>
            <person name="Schramm A."/>
        </authorList>
    </citation>
    <scope>NUCLEOTIDE SEQUENCE [LARGE SCALE GENOMIC DNA]</scope>
    <source>
        <strain evidence="2 3">D1-19</strain>
    </source>
</reference>
<dbReference type="Proteomes" id="UP000244810">
    <property type="component" value="Unassembled WGS sequence"/>
</dbReference>
<feature type="signal peptide" evidence="1">
    <location>
        <begin position="1"/>
        <end position="24"/>
    </location>
</feature>
<evidence type="ECO:0000313" key="2">
    <source>
        <dbReference type="EMBL" id="PVE48023.1"/>
    </source>
</evidence>
<evidence type="ECO:0000256" key="1">
    <source>
        <dbReference type="SAM" id="SignalP"/>
    </source>
</evidence>
<dbReference type="OrthoDB" id="7857490at2"/>
<dbReference type="EMBL" id="QDDR01000003">
    <property type="protein sequence ID" value="PVE48023.1"/>
    <property type="molecule type" value="Genomic_DNA"/>
</dbReference>
<accession>A0A2T7UTE2</accession>